<sequence>MNNKIDETFLKRQKNCLAECVGTELSLKRGKTRLRADVFGVSNKNQ</sequence>
<evidence type="ECO:0000313" key="1">
    <source>
        <dbReference type="EMBL" id="AAU83817.1"/>
    </source>
</evidence>
<dbReference type="EMBL" id="AY714859">
    <property type="protein sequence ID" value="AAU83817.1"/>
    <property type="molecule type" value="Genomic_DNA"/>
</dbReference>
<proteinExistence type="predicted"/>
<dbReference type="AlphaFoldDB" id="Q649W0"/>
<reference evidence="1" key="2">
    <citation type="submission" date="2004-08" db="EMBL/GenBank/DDBJ databases">
        <authorList>
            <person name="Putnam N."/>
            <person name="Detter J.C."/>
            <person name="Richardson P.M."/>
            <person name="Rokhsar D."/>
        </authorList>
    </citation>
    <scope>NUCLEOTIDE SEQUENCE</scope>
</reference>
<gene>
    <name evidence="1" type="ORF">GZ34A6_28</name>
</gene>
<reference evidence="1" key="1">
    <citation type="journal article" date="2004" name="Science">
        <title>Reverse methanogenesis: testing the hypothesis with environmental genomics.</title>
        <authorList>
            <person name="Hallam S.J."/>
            <person name="Putnam N."/>
            <person name="Preston C.M."/>
            <person name="Detter J.C."/>
            <person name="Rokhsar D."/>
            <person name="Richardson P.M."/>
            <person name="DeLong E.F."/>
        </authorList>
    </citation>
    <scope>NUCLEOTIDE SEQUENCE</scope>
</reference>
<protein>
    <submittedName>
        <fullName evidence="1">Uncharacterized protein</fullName>
    </submittedName>
</protein>
<organism evidence="1">
    <name type="scientific">Uncultured archaeon GZfos26G2</name>
    <dbReference type="NCBI Taxonomy" id="3386331"/>
    <lineage>
        <taxon>Archaea</taxon>
        <taxon>Methanobacteriati</taxon>
        <taxon>Methanobacteriota</taxon>
        <taxon>Stenosarchaea group</taxon>
        <taxon>Methanomicrobia</taxon>
        <taxon>Candidatus Methanophagales</taxon>
        <taxon>Candidatus Methanophagaceae</taxon>
        <taxon>Candidatus Methanophaga</taxon>
    </lineage>
</organism>
<name>Q649W0_UNCAG</name>
<accession>Q649W0</accession>